<sequence length="214" mass="22906">MDVLFGNLPEYLTRFGGTIGLFVLSAIASLILGVVLAAMRVSPVPAMRITGTAYVTLLRNTPLTLVLFFFALGFTKLFFYLPFFLLAVIGLSLYTAAFVCEVVRGGISTVSAGQAEAARALGLGFSQTLTVVVLPQAVRSVMPPLTSVQIALLKNTTVAAGFSVFEAGGFYRAVNEQGGSTLVALLWVALGFIVLVIPLTLLQRRLEKRWSVAR</sequence>
<comment type="caution">
    <text evidence="11">The sequence shown here is derived from an EMBL/GenBank/DDBJ whole genome shotgun (WGS) entry which is preliminary data.</text>
</comment>
<comment type="subcellular location">
    <subcellularLocation>
        <location evidence="1 9">Cell membrane</location>
        <topology evidence="1 9">Multi-pass membrane protein</topology>
    </subcellularLocation>
</comment>
<comment type="similarity">
    <text evidence="2">Belongs to the binding-protein-dependent transport system permease family. HisMQ subfamily.</text>
</comment>
<evidence type="ECO:0000313" key="11">
    <source>
        <dbReference type="EMBL" id="GAA4885423.1"/>
    </source>
</evidence>
<organism evidence="11 12">
    <name type="scientific">Actinomycetospora straminea</name>
    <dbReference type="NCBI Taxonomy" id="663607"/>
    <lineage>
        <taxon>Bacteria</taxon>
        <taxon>Bacillati</taxon>
        <taxon>Actinomycetota</taxon>
        <taxon>Actinomycetes</taxon>
        <taxon>Pseudonocardiales</taxon>
        <taxon>Pseudonocardiaceae</taxon>
        <taxon>Actinomycetospora</taxon>
    </lineage>
</organism>
<reference evidence="12" key="1">
    <citation type="journal article" date="2019" name="Int. J. Syst. Evol. Microbiol.">
        <title>The Global Catalogue of Microorganisms (GCM) 10K type strain sequencing project: providing services to taxonomists for standard genome sequencing and annotation.</title>
        <authorList>
            <consortium name="The Broad Institute Genomics Platform"/>
            <consortium name="The Broad Institute Genome Sequencing Center for Infectious Disease"/>
            <person name="Wu L."/>
            <person name="Ma J."/>
        </authorList>
    </citation>
    <scope>NUCLEOTIDE SEQUENCE [LARGE SCALE GENOMIC DNA]</scope>
    <source>
        <strain evidence="12">JCM 17983</strain>
    </source>
</reference>
<keyword evidence="7 9" id="KW-1133">Transmembrane helix</keyword>
<dbReference type="NCBIfam" id="TIGR01726">
    <property type="entry name" value="HEQRo_perm_3TM"/>
    <property type="match status" value="1"/>
</dbReference>
<feature type="transmembrane region" description="Helical" evidence="9">
    <location>
        <begin position="182"/>
        <end position="202"/>
    </location>
</feature>
<dbReference type="InterPro" id="IPR035906">
    <property type="entry name" value="MetI-like_sf"/>
</dbReference>
<protein>
    <submittedName>
        <fullName evidence="11">Amino acid ABC transporter permease</fullName>
    </submittedName>
</protein>
<keyword evidence="8 9" id="KW-0472">Membrane</keyword>
<feature type="domain" description="ABC transmembrane type-1" evidence="10">
    <location>
        <begin position="15"/>
        <end position="203"/>
    </location>
</feature>
<evidence type="ECO:0000256" key="6">
    <source>
        <dbReference type="ARBA" id="ARBA00022970"/>
    </source>
</evidence>
<keyword evidence="6" id="KW-0029">Amino-acid transport</keyword>
<keyword evidence="3 9" id="KW-0813">Transport</keyword>
<feature type="transmembrane region" description="Helical" evidence="9">
    <location>
        <begin position="120"/>
        <end position="138"/>
    </location>
</feature>
<dbReference type="InterPro" id="IPR010065">
    <property type="entry name" value="AA_ABC_transptr_permease_3TM"/>
</dbReference>
<dbReference type="InterPro" id="IPR000515">
    <property type="entry name" value="MetI-like"/>
</dbReference>
<proteinExistence type="inferred from homology"/>
<evidence type="ECO:0000256" key="9">
    <source>
        <dbReference type="RuleBase" id="RU363032"/>
    </source>
</evidence>
<evidence type="ECO:0000256" key="8">
    <source>
        <dbReference type="ARBA" id="ARBA00023136"/>
    </source>
</evidence>
<name>A0ABP9ERH6_9PSEU</name>
<accession>A0ABP9ERH6</accession>
<dbReference type="PANTHER" id="PTHR30614">
    <property type="entry name" value="MEMBRANE COMPONENT OF AMINO ACID ABC TRANSPORTER"/>
    <property type="match status" value="1"/>
</dbReference>
<evidence type="ECO:0000256" key="4">
    <source>
        <dbReference type="ARBA" id="ARBA00022475"/>
    </source>
</evidence>
<dbReference type="Proteomes" id="UP001500457">
    <property type="component" value="Unassembled WGS sequence"/>
</dbReference>
<keyword evidence="12" id="KW-1185">Reference proteome</keyword>
<dbReference type="EMBL" id="BAABHQ010000013">
    <property type="protein sequence ID" value="GAA4885423.1"/>
    <property type="molecule type" value="Genomic_DNA"/>
</dbReference>
<evidence type="ECO:0000256" key="1">
    <source>
        <dbReference type="ARBA" id="ARBA00004651"/>
    </source>
</evidence>
<dbReference type="CDD" id="cd06261">
    <property type="entry name" value="TM_PBP2"/>
    <property type="match status" value="1"/>
</dbReference>
<dbReference type="PROSITE" id="PS50928">
    <property type="entry name" value="ABC_TM1"/>
    <property type="match status" value="1"/>
</dbReference>
<dbReference type="Pfam" id="PF00528">
    <property type="entry name" value="BPD_transp_1"/>
    <property type="match status" value="1"/>
</dbReference>
<evidence type="ECO:0000256" key="3">
    <source>
        <dbReference type="ARBA" id="ARBA00022448"/>
    </source>
</evidence>
<evidence type="ECO:0000313" key="12">
    <source>
        <dbReference type="Proteomes" id="UP001500457"/>
    </source>
</evidence>
<gene>
    <name evidence="11" type="ORF">GCM10023203_42220</name>
</gene>
<evidence type="ECO:0000259" key="10">
    <source>
        <dbReference type="PROSITE" id="PS50928"/>
    </source>
</evidence>
<dbReference type="InterPro" id="IPR043429">
    <property type="entry name" value="ArtM/GltK/GlnP/TcyL/YhdX-like"/>
</dbReference>
<dbReference type="Gene3D" id="1.10.3720.10">
    <property type="entry name" value="MetI-like"/>
    <property type="match status" value="1"/>
</dbReference>
<keyword evidence="5 9" id="KW-0812">Transmembrane</keyword>
<dbReference type="PANTHER" id="PTHR30614:SF37">
    <property type="entry name" value="AMINO-ACID ABC TRANSPORTER PERMEASE PROTEIN YHDX-RELATED"/>
    <property type="match status" value="1"/>
</dbReference>
<feature type="transmembrane region" description="Helical" evidence="9">
    <location>
        <begin position="15"/>
        <end position="39"/>
    </location>
</feature>
<evidence type="ECO:0000256" key="2">
    <source>
        <dbReference type="ARBA" id="ARBA00010072"/>
    </source>
</evidence>
<feature type="transmembrane region" description="Helical" evidence="9">
    <location>
        <begin position="51"/>
        <end position="71"/>
    </location>
</feature>
<dbReference type="SUPFAM" id="SSF161098">
    <property type="entry name" value="MetI-like"/>
    <property type="match status" value="1"/>
</dbReference>
<evidence type="ECO:0000256" key="5">
    <source>
        <dbReference type="ARBA" id="ARBA00022692"/>
    </source>
</evidence>
<feature type="transmembrane region" description="Helical" evidence="9">
    <location>
        <begin position="77"/>
        <end position="99"/>
    </location>
</feature>
<keyword evidence="4" id="KW-1003">Cell membrane</keyword>
<evidence type="ECO:0000256" key="7">
    <source>
        <dbReference type="ARBA" id="ARBA00022989"/>
    </source>
</evidence>
<dbReference type="RefSeq" id="WP_274230185.1">
    <property type="nucleotide sequence ID" value="NZ_BAABHQ010000013.1"/>
</dbReference>